<keyword evidence="1" id="KW-0812">Transmembrane</keyword>
<accession>A0A401LTR3</accession>
<comment type="caution">
    <text evidence="2">The sequence shown here is derived from an EMBL/GenBank/DDBJ whole genome shotgun (WGS) entry which is preliminary data.</text>
</comment>
<dbReference type="Proteomes" id="UP000288079">
    <property type="component" value="Unassembled WGS sequence"/>
</dbReference>
<protein>
    <submittedName>
        <fullName evidence="2">Uncharacterized protein</fullName>
    </submittedName>
</protein>
<keyword evidence="1" id="KW-1133">Transmembrane helix</keyword>
<gene>
    <name evidence="2" type="ORF">KGMB02408_17520</name>
</gene>
<evidence type="ECO:0000256" key="1">
    <source>
        <dbReference type="SAM" id="Phobius"/>
    </source>
</evidence>
<proteinExistence type="predicted"/>
<dbReference type="AlphaFoldDB" id="A0A401LTR3"/>
<evidence type="ECO:0000313" key="2">
    <source>
        <dbReference type="EMBL" id="GCB34807.1"/>
    </source>
</evidence>
<reference evidence="2 3" key="1">
    <citation type="submission" date="2018-10" db="EMBL/GenBank/DDBJ databases">
        <title>Draft Genome Sequence of Bacteroides sp. KCTC 15687.</title>
        <authorList>
            <person name="Yu S.Y."/>
            <person name="Kim J.S."/>
            <person name="Oh B.S."/>
            <person name="Park S.H."/>
            <person name="Kang S.W."/>
            <person name="Park J.E."/>
            <person name="Choi S.H."/>
            <person name="Han K.I."/>
            <person name="Lee K.C."/>
            <person name="Eom M.K."/>
            <person name="Suh M.K."/>
            <person name="Lee D.H."/>
            <person name="Yoon H."/>
            <person name="Kim B."/>
            <person name="Yang S.J."/>
            <person name="Lee J.S."/>
            <person name="Lee J.H."/>
        </authorList>
    </citation>
    <scope>NUCLEOTIDE SEQUENCE [LARGE SCALE GENOMIC DNA]</scope>
    <source>
        <strain evidence="2 3">KCTC 15687</strain>
    </source>
</reference>
<organism evidence="2 3">
    <name type="scientific">Bacteroides faecalis</name>
    <dbReference type="NCBI Taxonomy" id="2447885"/>
    <lineage>
        <taxon>Bacteria</taxon>
        <taxon>Pseudomonadati</taxon>
        <taxon>Bacteroidota</taxon>
        <taxon>Bacteroidia</taxon>
        <taxon>Bacteroidales</taxon>
        <taxon>Bacteroidaceae</taxon>
        <taxon>Bacteroides</taxon>
    </lineage>
</organism>
<keyword evidence="1" id="KW-0472">Membrane</keyword>
<evidence type="ECO:0000313" key="3">
    <source>
        <dbReference type="Proteomes" id="UP000288079"/>
    </source>
</evidence>
<feature type="transmembrane region" description="Helical" evidence="1">
    <location>
        <begin position="20"/>
        <end position="39"/>
    </location>
</feature>
<name>A0A401LTR3_9BACE</name>
<sequence length="81" mass="8941">MEPFLFVLNVAVGRDKLKLLFGIIIWLAVMGVFFPLDLFDIADHVVSPDTPVKLLDDFKFHVALTGSLPKVTLQSLIAVSS</sequence>
<keyword evidence="3" id="KW-1185">Reference proteome</keyword>
<dbReference type="EMBL" id="BHWB01000004">
    <property type="protein sequence ID" value="GCB34807.1"/>
    <property type="molecule type" value="Genomic_DNA"/>
</dbReference>